<keyword evidence="1" id="KW-0175">Coiled coil</keyword>
<proteinExistence type="predicted"/>
<dbReference type="AlphaFoldDB" id="A0A812X174"/>
<accession>A0A812X174</accession>
<reference evidence="2" key="1">
    <citation type="submission" date="2021-02" db="EMBL/GenBank/DDBJ databases">
        <authorList>
            <person name="Dougan E. K."/>
            <person name="Rhodes N."/>
            <person name="Thang M."/>
            <person name="Chan C."/>
        </authorList>
    </citation>
    <scope>NUCLEOTIDE SEQUENCE</scope>
</reference>
<evidence type="ECO:0000256" key="1">
    <source>
        <dbReference type="SAM" id="Coils"/>
    </source>
</evidence>
<comment type="caution">
    <text evidence="2">The sequence shown here is derived from an EMBL/GenBank/DDBJ whole genome shotgun (WGS) entry which is preliminary data.</text>
</comment>
<dbReference type="OrthoDB" id="416773at2759"/>
<evidence type="ECO:0000313" key="2">
    <source>
        <dbReference type="EMBL" id="CAE7702099.1"/>
    </source>
</evidence>
<organism evidence="2 3">
    <name type="scientific">Symbiodinium necroappetens</name>
    <dbReference type="NCBI Taxonomy" id="1628268"/>
    <lineage>
        <taxon>Eukaryota</taxon>
        <taxon>Sar</taxon>
        <taxon>Alveolata</taxon>
        <taxon>Dinophyceae</taxon>
        <taxon>Suessiales</taxon>
        <taxon>Symbiodiniaceae</taxon>
        <taxon>Symbiodinium</taxon>
    </lineage>
</organism>
<sequence>MDLSADGWAQEPDSLERRISRTEAQAQRLKEEVATVLRGLAALKEQVKSADDLAGDPGSEDMRREIDEVLKRQTEVLEEMVKSTESFPRRWAQFELNTSQRKSLILSIKARKAHDRVLRGDGSP</sequence>
<evidence type="ECO:0000313" key="3">
    <source>
        <dbReference type="Proteomes" id="UP000601435"/>
    </source>
</evidence>
<gene>
    <name evidence="2" type="ORF">SNEC2469_LOCUS20224</name>
</gene>
<protein>
    <submittedName>
        <fullName evidence="2">Uncharacterized protein</fullName>
    </submittedName>
</protein>
<name>A0A812X174_9DINO</name>
<dbReference type="EMBL" id="CAJNJA010035064">
    <property type="protein sequence ID" value="CAE7702099.1"/>
    <property type="molecule type" value="Genomic_DNA"/>
</dbReference>
<dbReference type="Proteomes" id="UP000601435">
    <property type="component" value="Unassembled WGS sequence"/>
</dbReference>
<keyword evidence="3" id="KW-1185">Reference proteome</keyword>
<feature type="coiled-coil region" evidence="1">
    <location>
        <begin position="12"/>
        <end position="46"/>
    </location>
</feature>